<protein>
    <recommendedName>
        <fullName evidence="3">YCII-related domain-containing protein</fullName>
    </recommendedName>
</protein>
<comment type="caution">
    <text evidence="1">The sequence shown here is derived from an EMBL/GenBank/DDBJ whole genome shotgun (WGS) entry which is preliminary data.</text>
</comment>
<name>A0ABS2KIR3_9GAMM</name>
<dbReference type="RefSeq" id="WP_204632209.1">
    <property type="nucleotide sequence ID" value="NZ_JADIKF010000039.1"/>
</dbReference>
<evidence type="ECO:0008006" key="3">
    <source>
        <dbReference type="Google" id="ProtNLM"/>
    </source>
</evidence>
<sequence>MAKAQCRIQARLFRLIQTSDRPVAATVVAFGFLICQQRDGKCLEETDVERVWILDHVREWDDGHEDVKLIGVFASEKDAQSALATVRHKPGFCDLPDGFCISEKVLGRIGWTDGYVTLQPGEEFT</sequence>
<accession>A0ABS2KIR3</accession>
<reference evidence="1" key="1">
    <citation type="submission" date="2020-10" db="EMBL/GenBank/DDBJ databases">
        <title>Phylogeny of dyella-like bacteria.</title>
        <authorList>
            <person name="Fu J."/>
        </authorList>
    </citation>
    <scope>NUCLEOTIDE SEQUENCE</scope>
    <source>
        <strain evidence="1">DHON07</strain>
    </source>
</reference>
<organism evidence="1 2">
    <name type="scientific">Dyella mobilis</name>
    <dbReference type="NCBI Taxonomy" id="1849582"/>
    <lineage>
        <taxon>Bacteria</taxon>
        <taxon>Pseudomonadati</taxon>
        <taxon>Pseudomonadota</taxon>
        <taxon>Gammaproteobacteria</taxon>
        <taxon>Lysobacterales</taxon>
        <taxon>Rhodanobacteraceae</taxon>
        <taxon>Dyella</taxon>
    </lineage>
</organism>
<evidence type="ECO:0000313" key="1">
    <source>
        <dbReference type="EMBL" id="MBM7130647.1"/>
    </source>
</evidence>
<keyword evidence="2" id="KW-1185">Reference proteome</keyword>
<gene>
    <name evidence="1" type="ORF">ISS99_14000</name>
</gene>
<proteinExistence type="predicted"/>
<evidence type="ECO:0000313" key="2">
    <source>
        <dbReference type="Proteomes" id="UP001430193"/>
    </source>
</evidence>
<dbReference type="Proteomes" id="UP001430193">
    <property type="component" value="Unassembled WGS sequence"/>
</dbReference>
<dbReference type="EMBL" id="JADIKF010000039">
    <property type="protein sequence ID" value="MBM7130647.1"/>
    <property type="molecule type" value="Genomic_DNA"/>
</dbReference>